<dbReference type="InterPro" id="IPR036291">
    <property type="entry name" value="NAD(P)-bd_dom_sf"/>
</dbReference>
<dbReference type="PANTHER" id="PTHR11092:SF0">
    <property type="entry name" value="EPIMERASE FAMILY PROTEIN SDR39U1"/>
    <property type="match status" value="1"/>
</dbReference>
<dbReference type="Pfam" id="PF08338">
    <property type="entry name" value="DUF1731"/>
    <property type="match status" value="1"/>
</dbReference>
<comment type="similarity">
    <text evidence="1">Belongs to the NAD(P)-dependent epimerase/dehydratase family. SDR39U1 subfamily.</text>
</comment>
<reference evidence="5" key="1">
    <citation type="journal article" date="2019" name="Int. J. Syst. Evol. Microbiol.">
        <title>The Global Catalogue of Microorganisms (GCM) 10K type strain sequencing project: providing services to taxonomists for standard genome sequencing and annotation.</title>
        <authorList>
            <consortium name="The Broad Institute Genomics Platform"/>
            <consortium name="The Broad Institute Genome Sequencing Center for Infectious Disease"/>
            <person name="Wu L."/>
            <person name="Ma J."/>
        </authorList>
    </citation>
    <scope>NUCLEOTIDE SEQUENCE [LARGE SCALE GENOMIC DNA]</scope>
    <source>
        <strain evidence="5">KCTC 22437</strain>
    </source>
</reference>
<evidence type="ECO:0000313" key="5">
    <source>
        <dbReference type="Proteomes" id="UP001597557"/>
    </source>
</evidence>
<dbReference type="EMBL" id="JBHUPD010000004">
    <property type="protein sequence ID" value="MFD2874400.1"/>
    <property type="molecule type" value="Genomic_DNA"/>
</dbReference>
<keyword evidence="5" id="KW-1185">Reference proteome</keyword>
<dbReference type="NCBIfam" id="TIGR01777">
    <property type="entry name" value="yfcH"/>
    <property type="match status" value="1"/>
</dbReference>
<dbReference type="Proteomes" id="UP001597557">
    <property type="component" value="Unassembled WGS sequence"/>
</dbReference>
<dbReference type="Gene3D" id="3.40.50.720">
    <property type="entry name" value="NAD(P)-binding Rossmann-like Domain"/>
    <property type="match status" value="1"/>
</dbReference>
<comment type="caution">
    <text evidence="4">The sequence shown here is derived from an EMBL/GenBank/DDBJ whole genome shotgun (WGS) entry which is preliminary data.</text>
</comment>
<feature type="domain" description="DUF1731" evidence="3">
    <location>
        <begin position="254"/>
        <end position="300"/>
    </location>
</feature>
<evidence type="ECO:0000259" key="2">
    <source>
        <dbReference type="Pfam" id="PF01370"/>
    </source>
</evidence>
<evidence type="ECO:0000259" key="3">
    <source>
        <dbReference type="Pfam" id="PF08338"/>
    </source>
</evidence>
<dbReference type="InterPro" id="IPR010099">
    <property type="entry name" value="SDR39U1"/>
</dbReference>
<evidence type="ECO:0000313" key="4">
    <source>
        <dbReference type="EMBL" id="MFD2874400.1"/>
    </source>
</evidence>
<accession>A0ABW5YHL1</accession>
<gene>
    <name evidence="4" type="ORF">ACFS5N_18100</name>
</gene>
<dbReference type="InterPro" id="IPR001509">
    <property type="entry name" value="Epimerase_deHydtase"/>
</dbReference>
<dbReference type="RefSeq" id="WP_377189002.1">
    <property type="nucleotide sequence ID" value="NZ_JBHUPD010000004.1"/>
</dbReference>
<dbReference type="PANTHER" id="PTHR11092">
    <property type="entry name" value="SUGAR NUCLEOTIDE EPIMERASE RELATED"/>
    <property type="match status" value="1"/>
</dbReference>
<proteinExistence type="inferred from homology"/>
<name>A0ABW5YHL1_9SPHI</name>
<sequence length="302" mass="33129">MSKHILLTGGTGLIGRKLTDLLISKGYQVNHLSRKQGTNPEVSTFLWDVNKGQIDERCIDGVDTIVHLAGANVADGRWTDKRKKEIIESRTKSIGLIYKLLKAKPQHTVKSVISASAVGYYGDRGDNLLTETSAPGTDFLANVCLQWEHAVDAGSSLGLRLAKLRTGVVLDAKGGALAAIAKPVKFGLGSPLGTGKQWVSWIHEDDVTEMYLYAIENERITGDYNMVAPNPVTNRQLTKAVAKELHRPLWLPRVPGFALELALGEMASMVLSSQKASAQKIEDTGFKFKYPTLTWALKEIYR</sequence>
<protein>
    <submittedName>
        <fullName evidence="4">TIGR01777 family oxidoreductase</fullName>
    </submittedName>
</protein>
<organism evidence="4 5">
    <name type="scientific">Mucilaginibacter ximonensis</name>
    <dbReference type="NCBI Taxonomy" id="538021"/>
    <lineage>
        <taxon>Bacteria</taxon>
        <taxon>Pseudomonadati</taxon>
        <taxon>Bacteroidota</taxon>
        <taxon>Sphingobacteriia</taxon>
        <taxon>Sphingobacteriales</taxon>
        <taxon>Sphingobacteriaceae</taxon>
        <taxon>Mucilaginibacter</taxon>
    </lineage>
</organism>
<evidence type="ECO:0000256" key="1">
    <source>
        <dbReference type="ARBA" id="ARBA00009353"/>
    </source>
</evidence>
<dbReference type="SUPFAM" id="SSF51735">
    <property type="entry name" value="NAD(P)-binding Rossmann-fold domains"/>
    <property type="match status" value="1"/>
</dbReference>
<feature type="domain" description="NAD-dependent epimerase/dehydratase" evidence="2">
    <location>
        <begin position="5"/>
        <end position="225"/>
    </location>
</feature>
<dbReference type="CDD" id="cd05242">
    <property type="entry name" value="SDR_a8"/>
    <property type="match status" value="1"/>
</dbReference>
<dbReference type="InterPro" id="IPR013549">
    <property type="entry name" value="DUF1731"/>
</dbReference>
<dbReference type="Pfam" id="PF01370">
    <property type="entry name" value="Epimerase"/>
    <property type="match status" value="1"/>
</dbReference>